<dbReference type="STRING" id="745277.Rahaq2_2692"/>
<feature type="domain" description="Big-1" evidence="2">
    <location>
        <begin position="119"/>
        <end position="211"/>
    </location>
</feature>
<protein>
    <submittedName>
        <fullName evidence="3">Ig-like domain-containing protein</fullName>
    </submittedName>
</protein>
<evidence type="ECO:0000313" key="4">
    <source>
        <dbReference type="Proteomes" id="UP000009010"/>
    </source>
</evidence>
<keyword evidence="4" id="KW-1185">Reference proteome</keyword>
<organism evidence="3 4">
    <name type="scientific">Rahnella aquatilis (strain ATCC 33071 / DSM 4594 / JCM 1683 / NBRC 105701 / NCIMB 13365 / CIP 78.65)</name>
    <dbReference type="NCBI Taxonomy" id="745277"/>
    <lineage>
        <taxon>Bacteria</taxon>
        <taxon>Pseudomonadati</taxon>
        <taxon>Pseudomonadota</taxon>
        <taxon>Gammaproteobacteria</taxon>
        <taxon>Enterobacterales</taxon>
        <taxon>Yersiniaceae</taxon>
        <taxon>Rahnella</taxon>
    </lineage>
</organism>
<dbReference type="RefSeq" id="WP_015697683.1">
    <property type="nucleotide sequence ID" value="NC_016818.1"/>
</dbReference>
<dbReference type="PROSITE" id="PS51127">
    <property type="entry name" value="BIG1"/>
    <property type="match status" value="1"/>
</dbReference>
<dbReference type="SMART" id="SM00634">
    <property type="entry name" value="BID_1"/>
    <property type="match status" value="1"/>
</dbReference>
<dbReference type="PATRIC" id="fig|745277.3.peg.2589"/>
<dbReference type="KEGG" id="raq:Rahaq2_2692"/>
<comment type="similarity">
    <text evidence="1">Belongs to the intimin/invasin family.</text>
</comment>
<name>H2IRN3_RAHAC</name>
<dbReference type="eggNOG" id="ENOG502ZCZJ">
    <property type="taxonomic scope" value="Bacteria"/>
</dbReference>
<dbReference type="Proteomes" id="UP000009010">
    <property type="component" value="Chromosome"/>
</dbReference>
<reference evidence="4" key="2">
    <citation type="submission" date="2012-01" db="EMBL/GenBank/DDBJ databases">
        <title>Complete sequence of chromosome of Rahnella aquatilis CIP 78.65.</title>
        <authorList>
            <person name="Lucas S."/>
            <person name="Han J."/>
            <person name="Lapidus A."/>
            <person name="Cheng J.-F."/>
            <person name="Goodwin L."/>
            <person name="Pitluck S."/>
            <person name="Peters L."/>
            <person name="Ovchinnikova G."/>
            <person name="Held B."/>
            <person name="Detter J.C."/>
            <person name="Han C."/>
            <person name="Tapia R."/>
            <person name="Land M."/>
            <person name="Hauser L."/>
            <person name="Kyrpides N."/>
            <person name="Ivanova N."/>
            <person name="Pagani I."/>
            <person name="Sobecky P."/>
            <person name="Martinez R."/>
            <person name="Woyke T."/>
        </authorList>
    </citation>
    <scope>NUCLEOTIDE SEQUENCE [LARGE SCALE GENOMIC DNA]</scope>
    <source>
        <strain evidence="4">ATCC 33071 / DSM 4594 / JCM 1683 / NBRC 105701 / NCIMB 13365 / CIP 78.65</strain>
    </source>
</reference>
<evidence type="ECO:0000256" key="1">
    <source>
        <dbReference type="ARBA" id="ARBA00010116"/>
    </source>
</evidence>
<accession>H2IRN3</accession>
<dbReference type="SUPFAM" id="SSF49373">
    <property type="entry name" value="Invasin/intimin cell-adhesion fragments"/>
    <property type="match status" value="1"/>
</dbReference>
<dbReference type="Pfam" id="PF02369">
    <property type="entry name" value="Big_1"/>
    <property type="match status" value="1"/>
</dbReference>
<gene>
    <name evidence="3" type="ordered locus">Rahaq2_2692</name>
</gene>
<dbReference type="EMBL" id="CP003244">
    <property type="protein sequence ID" value="AEX52534.1"/>
    <property type="molecule type" value="Genomic_DNA"/>
</dbReference>
<proteinExistence type="inferred from homology"/>
<dbReference type="HOGENOM" id="CLU_862973_0_0_6"/>
<dbReference type="AlphaFoldDB" id="H2IRN3"/>
<sequence>MSTQNSADKELKLTWISGIRKESYLKKIKVALKVSKNNYLMPNKYIKFTLDGTDIKFSDHSKTPQEIIVSTDILGRAKVEISAVNKKVGKFKLNACLYADSSIKAPSLELEFINPQVSSLTLQTVTDNQIANGSAEDRIIATVYDENGHSLSQDIEVDFTSTSNEVTIVTPKVLTDQNGKSSTNLTSRTPGQFSITATAGGRSATVSVTFLPIVPPVKEGDFRLVSVYWNPQRKLETAVIAARDEKEKLLKGKNVSVEPGIDNIFKMLRFDNKTDIDTGTFNIDLSGNEGDSGLLTINASGYCGSLAIVIGQDPKNANTLGD</sequence>
<dbReference type="Gene3D" id="2.60.40.10">
    <property type="entry name" value="Immunoglobulins"/>
    <property type="match status" value="1"/>
</dbReference>
<evidence type="ECO:0000259" key="2">
    <source>
        <dbReference type="PROSITE" id="PS51127"/>
    </source>
</evidence>
<dbReference type="InterPro" id="IPR003344">
    <property type="entry name" value="Big_1_dom"/>
</dbReference>
<evidence type="ECO:0000313" key="3">
    <source>
        <dbReference type="EMBL" id="AEX52534.1"/>
    </source>
</evidence>
<dbReference type="InterPro" id="IPR008964">
    <property type="entry name" value="Invasin/intimin_cell_adhesion"/>
</dbReference>
<dbReference type="InterPro" id="IPR013783">
    <property type="entry name" value="Ig-like_fold"/>
</dbReference>
<reference evidence="3 4" key="1">
    <citation type="journal article" date="2012" name="J. Bacteriol.">
        <title>Complete Genome Sequence of Rahnella aquatilis CIP 78.65.</title>
        <authorList>
            <person name="Martinez R.J."/>
            <person name="Bruce D."/>
            <person name="Detter C."/>
            <person name="Goodwin L.A."/>
            <person name="Han J."/>
            <person name="Han C.S."/>
            <person name="Held B."/>
            <person name="Land M.L."/>
            <person name="Mikhailova N."/>
            <person name="Nolan M."/>
            <person name="Pennacchio L."/>
            <person name="Pitluck S."/>
            <person name="Tapia R."/>
            <person name="Woyke T."/>
            <person name="Sobecky P.A."/>
        </authorList>
    </citation>
    <scope>NUCLEOTIDE SEQUENCE [LARGE SCALE GENOMIC DNA]</scope>
    <source>
        <strain evidence="4">ATCC 33071 / DSM 4594 / JCM 1683 / NBRC 105701 / NCIMB 13365 / CIP 78.65</strain>
    </source>
</reference>